<organism evidence="1">
    <name type="scientific">marine sediment metagenome</name>
    <dbReference type="NCBI Taxonomy" id="412755"/>
    <lineage>
        <taxon>unclassified sequences</taxon>
        <taxon>metagenomes</taxon>
        <taxon>ecological metagenomes</taxon>
    </lineage>
</organism>
<protein>
    <submittedName>
        <fullName evidence="1">Uncharacterized protein</fullName>
    </submittedName>
</protein>
<dbReference type="Gene3D" id="3.40.50.300">
    <property type="entry name" value="P-loop containing nucleotide triphosphate hydrolases"/>
    <property type="match status" value="1"/>
</dbReference>
<name>A0A0F8YZT4_9ZZZZ</name>
<reference evidence="1" key="1">
    <citation type="journal article" date="2015" name="Nature">
        <title>Complex archaea that bridge the gap between prokaryotes and eukaryotes.</title>
        <authorList>
            <person name="Spang A."/>
            <person name="Saw J.H."/>
            <person name="Jorgensen S.L."/>
            <person name="Zaremba-Niedzwiedzka K."/>
            <person name="Martijn J."/>
            <person name="Lind A.E."/>
            <person name="van Eijk R."/>
            <person name="Schleper C."/>
            <person name="Guy L."/>
            <person name="Ettema T.J."/>
        </authorList>
    </citation>
    <scope>NUCLEOTIDE SEQUENCE</scope>
</reference>
<dbReference type="EMBL" id="LAZR01050620">
    <property type="protein sequence ID" value="KKK86957.1"/>
    <property type="molecule type" value="Genomic_DNA"/>
</dbReference>
<dbReference type="Gene3D" id="3.30.420.280">
    <property type="match status" value="1"/>
</dbReference>
<dbReference type="InterPro" id="IPR027417">
    <property type="entry name" value="P-loop_NTPase"/>
</dbReference>
<comment type="caution">
    <text evidence="1">The sequence shown here is derived from an EMBL/GenBank/DDBJ whole genome shotgun (WGS) entry which is preliminary data.</text>
</comment>
<feature type="non-terminal residue" evidence="1">
    <location>
        <position position="420"/>
    </location>
</feature>
<gene>
    <name evidence="1" type="ORF">LCGC14_2758050</name>
</gene>
<feature type="non-terminal residue" evidence="1">
    <location>
        <position position="1"/>
    </location>
</feature>
<evidence type="ECO:0000313" key="1">
    <source>
        <dbReference type="EMBL" id="KKK86957.1"/>
    </source>
</evidence>
<accession>A0A0F8YZT4</accession>
<dbReference type="AlphaFoldDB" id="A0A0F8YZT4"/>
<sequence>IHSTKAKIVGIGGGNRSGKTDTVLAHIAALTTGVFPLGLEDVFKEQFRGPINVRFTLESLKVTLHPTILPKLQWFKWQGIDQPGGERGHWGWIPKICLKGGSWQTAWSEKLCTLTVNCLDPENHDRVLGESIIQFMSYDQDPSDFASGSFHIAAHDEPPTHAIWGENQARVMDVGGRIFLQMTWPDDPAIPVDWIHDEIYEPGRPGPNKDPDIDWIELFTADNRNLDPSTIAQMSSGWSEDVKKVRLLGQPIRFSNRIHPLFTDHGQHWCFTCNKAVLVFHGECAECRSKEVSAYNHVKDFDIVPGWPCVFLLDPHPRKPHMFCWVQVDPSDDLWVIHEGQIDGDPTEVREAVDETEEQFGIYTAYRLMDPNMGASPASAKRGVTWQDEFADARVGCDLADDSDVGRGRVNEYLRPDSRT</sequence>
<proteinExistence type="predicted"/>